<keyword evidence="2" id="KW-0614">Plasmid</keyword>
<evidence type="ECO:0000313" key="2">
    <source>
        <dbReference type="EMBL" id="AFZ22373.1"/>
    </source>
</evidence>
<dbReference type="Proteomes" id="UP000010471">
    <property type="component" value="Plasmid pMIC7113.08"/>
</dbReference>
<gene>
    <name evidence="2" type="ORF">Mic7113_6816</name>
</gene>
<dbReference type="EMBL" id="CP003638">
    <property type="protein sequence ID" value="AFZ22373.1"/>
    <property type="molecule type" value="Genomic_DNA"/>
</dbReference>
<feature type="compositionally biased region" description="Basic and acidic residues" evidence="1">
    <location>
        <begin position="152"/>
        <end position="161"/>
    </location>
</feature>
<dbReference type="KEGG" id="mic:Mic7113_6816"/>
<organism evidence="2 3">
    <name type="scientific">Allocoleopsis franciscana PCC 7113</name>
    <dbReference type="NCBI Taxonomy" id="1173027"/>
    <lineage>
        <taxon>Bacteria</taxon>
        <taxon>Bacillati</taxon>
        <taxon>Cyanobacteriota</taxon>
        <taxon>Cyanophyceae</taxon>
        <taxon>Coleofasciculales</taxon>
        <taxon>Coleofasciculaceae</taxon>
        <taxon>Allocoleopsis</taxon>
        <taxon>Allocoleopsis franciscana</taxon>
    </lineage>
</organism>
<dbReference type="HOGENOM" id="CLU_1359111_0_0_3"/>
<dbReference type="RefSeq" id="WP_015186363.1">
    <property type="nucleotide sequence ID" value="NC_019743.1"/>
</dbReference>
<protein>
    <submittedName>
        <fullName evidence="2">Uncharacterized protein</fullName>
    </submittedName>
</protein>
<evidence type="ECO:0000256" key="1">
    <source>
        <dbReference type="SAM" id="MobiDB-lite"/>
    </source>
</evidence>
<feature type="compositionally biased region" description="Low complexity" evidence="1">
    <location>
        <begin position="187"/>
        <end position="201"/>
    </location>
</feature>
<feature type="region of interest" description="Disordered" evidence="1">
    <location>
        <begin position="142"/>
        <end position="201"/>
    </location>
</feature>
<sequence>MAKKAGLQAAAGSPLGNYLAYKAGTRKKEMRKTTGKPTAAERKRMGIAVIPFNKPVVAGPLGYYSTTITVWSANGRTAMGLSDAELGYAAPTGVSDSSGFFPAIIKPVRRLSTTPTNAGAISGITGEKYDYYATNSYSVPFGRRAANPTDTEETRRADLSDAAKAATPPAHTVGYEPEVWRHDPRSTAAPLAGTTAPTGAT</sequence>
<keyword evidence="3" id="KW-1185">Reference proteome</keyword>
<evidence type="ECO:0000313" key="3">
    <source>
        <dbReference type="Proteomes" id="UP000010471"/>
    </source>
</evidence>
<reference evidence="2 3" key="1">
    <citation type="submission" date="2012-06" db="EMBL/GenBank/DDBJ databases">
        <title>Finished plasmid 8 of genome of Microcoleus sp. PCC 7113.</title>
        <authorList>
            <consortium name="US DOE Joint Genome Institute"/>
            <person name="Gugger M."/>
            <person name="Coursin T."/>
            <person name="Rippka R."/>
            <person name="Tandeau De Marsac N."/>
            <person name="Huntemann M."/>
            <person name="Wei C.-L."/>
            <person name="Han J."/>
            <person name="Detter J.C."/>
            <person name="Han C."/>
            <person name="Tapia R."/>
            <person name="Chen A."/>
            <person name="Kyrpides N."/>
            <person name="Mavromatis K."/>
            <person name="Markowitz V."/>
            <person name="Szeto E."/>
            <person name="Ivanova N."/>
            <person name="Pagani I."/>
            <person name="Pati A."/>
            <person name="Goodwin L."/>
            <person name="Nordberg H.P."/>
            <person name="Cantor M.N."/>
            <person name="Hua S.X."/>
            <person name="Woyke T."/>
            <person name="Kerfeld C.A."/>
        </authorList>
    </citation>
    <scope>NUCLEOTIDE SEQUENCE [LARGE SCALE GENOMIC DNA]</scope>
    <source>
        <strain evidence="2 3">PCC 7113</strain>
        <plasmid evidence="2 3">pMIC7113.08</plasmid>
    </source>
</reference>
<dbReference type="AlphaFoldDB" id="K9WQB6"/>
<geneLocation type="plasmid" evidence="2 3">
    <name>pMIC7113.08</name>
</geneLocation>
<name>K9WQB6_9CYAN</name>
<accession>K9WQB6</accession>
<proteinExistence type="predicted"/>